<dbReference type="AlphaFoldDB" id="A0A7I9WE31"/>
<proteinExistence type="predicted"/>
<evidence type="ECO:0000313" key="3">
    <source>
        <dbReference type="Proteomes" id="UP000465302"/>
    </source>
</evidence>
<evidence type="ECO:0000313" key="2">
    <source>
        <dbReference type="EMBL" id="GFG55719.1"/>
    </source>
</evidence>
<dbReference type="Proteomes" id="UP000465302">
    <property type="component" value="Unassembled WGS sequence"/>
</dbReference>
<name>A0A7I9WE31_MYCAG</name>
<dbReference type="InterPro" id="IPR003870">
    <property type="entry name" value="DUF222"/>
</dbReference>
<evidence type="ECO:0000259" key="1">
    <source>
        <dbReference type="Pfam" id="PF02720"/>
    </source>
</evidence>
<comment type="caution">
    <text evidence="2">The sequence shown here is derived from an EMBL/GenBank/DDBJ whole genome shotgun (WGS) entry which is preliminary data.</text>
</comment>
<dbReference type="Pfam" id="PF02720">
    <property type="entry name" value="DUF222"/>
    <property type="match status" value="1"/>
</dbReference>
<gene>
    <name evidence="2" type="ORF">MAGR_71600</name>
</gene>
<dbReference type="EMBL" id="BLKS01000004">
    <property type="protein sequence ID" value="GFG55719.1"/>
    <property type="molecule type" value="Genomic_DNA"/>
</dbReference>
<feature type="domain" description="DUF222" evidence="1">
    <location>
        <begin position="39"/>
        <end position="277"/>
    </location>
</feature>
<accession>A0A7I9WE31</accession>
<reference evidence="2 3" key="1">
    <citation type="journal article" date="2019" name="Emerg. Microbes Infect.">
        <title>Comprehensive subspecies identification of 175 nontuberculous mycobacteria species based on 7547 genomic profiles.</title>
        <authorList>
            <person name="Matsumoto Y."/>
            <person name="Kinjo T."/>
            <person name="Motooka D."/>
            <person name="Nabeya D."/>
            <person name="Jung N."/>
            <person name="Uechi K."/>
            <person name="Horii T."/>
            <person name="Iida T."/>
            <person name="Fujita J."/>
            <person name="Nakamura S."/>
        </authorList>
    </citation>
    <scope>NUCLEOTIDE SEQUENCE [LARGE SCALE GENOMIC DNA]</scope>
    <source>
        <strain evidence="2 3">JCM 6377</strain>
    </source>
</reference>
<organism evidence="2 3">
    <name type="scientific">Mycolicibacterium agri</name>
    <name type="common">Mycobacterium agri</name>
    <dbReference type="NCBI Taxonomy" id="36811"/>
    <lineage>
        <taxon>Bacteria</taxon>
        <taxon>Bacillati</taxon>
        <taxon>Actinomycetota</taxon>
        <taxon>Actinomycetes</taxon>
        <taxon>Mycobacteriales</taxon>
        <taxon>Mycobacteriaceae</taxon>
        <taxon>Mycolicibacterium</taxon>
    </lineage>
</organism>
<protein>
    <recommendedName>
        <fullName evidence="1">DUF222 domain-containing protein</fullName>
    </recommendedName>
</protein>
<sequence length="291" mass="31698">MTSTQQEEIGAALDAIDAGYARLRAACSDTVGNAFRVKVAERLETQCRINRGQMYRFFGELAEPPDGPDDPALPAGAVISKLLWKRLRITTGDVKARMKTAVRIRPRRTLTGQELEPELAHLAAAVESGHVGHDHIKAVCEAMDALPSAVPEHIKERAERVLVRHAKDQDSKFVVVVGREIAEQLNPDGDFDEKDRARMSGIRMGRQRADGMSHISGWVDPEGRAYLEAAEAAVRPGRHLPDGSVEEVQLDTRSAPQRLHDALKLGLKAGIASGISGNIVGCPSPSSSRRR</sequence>